<dbReference type="PIRSF" id="PIRSF001365">
    <property type="entry name" value="DHDPS"/>
    <property type="match status" value="1"/>
</dbReference>
<dbReference type="EMBL" id="JBHRTN010000024">
    <property type="protein sequence ID" value="MFC3127257.1"/>
    <property type="molecule type" value="Genomic_DNA"/>
</dbReference>
<dbReference type="RefSeq" id="WP_379599153.1">
    <property type="nucleotide sequence ID" value="NZ_JBHRTN010000024.1"/>
</dbReference>
<dbReference type="SMART" id="SM01130">
    <property type="entry name" value="DHDPS"/>
    <property type="match status" value="1"/>
</dbReference>
<comment type="similarity">
    <text evidence="2">Belongs to the DapA family.</text>
</comment>
<gene>
    <name evidence="3" type="ORF">ACFOD4_19525</name>
</gene>
<proteinExistence type="inferred from homology"/>
<name>A0ABV7GAM5_9PROT</name>
<dbReference type="PANTHER" id="PTHR12128:SF72">
    <property type="entry name" value="DIHYDRODIPICOLINATE SYNTHASE"/>
    <property type="match status" value="1"/>
</dbReference>
<organism evidence="3 4">
    <name type="scientific">Teichococcus globiformis</name>
    <dbReference type="NCBI Taxonomy" id="2307229"/>
    <lineage>
        <taxon>Bacteria</taxon>
        <taxon>Pseudomonadati</taxon>
        <taxon>Pseudomonadota</taxon>
        <taxon>Alphaproteobacteria</taxon>
        <taxon>Acetobacterales</taxon>
        <taxon>Roseomonadaceae</taxon>
        <taxon>Roseomonas</taxon>
    </lineage>
</organism>
<keyword evidence="4" id="KW-1185">Reference proteome</keyword>
<protein>
    <submittedName>
        <fullName evidence="3">Dihydrodipicolinate synthase family protein</fullName>
    </submittedName>
</protein>
<dbReference type="Gene3D" id="3.20.20.70">
    <property type="entry name" value="Aldolase class I"/>
    <property type="match status" value="1"/>
</dbReference>
<sequence length="314" mass="33702">MNIPATPGTGFLGDVFMIATRLPELRGVFPYLVSPVDREGRVMRDVLARLVEHLIEAGVHGLTPLGSTGEFAYLDKDQRLEIVEVVVKAARGRVPVVAGVAATTTRDGAALAREVMARGADGVLAILEAYFPLSEGGVEDYFRAVAEATNGPVVLYTNPQFQRSDLSLPVIRRLSAVPNIRYIKDASTNTGRLLSIINETGGRMGVFAASAHIPACVMMLGGVGWMAGPGCIVPRQSVKLYDLCRKGEWDAAMALQRELWAVNQAFARHSLAACIKGALEIQGFPVGAPLPPQAPLDEAARREIRQLLDHVAAL</sequence>
<evidence type="ECO:0000256" key="2">
    <source>
        <dbReference type="PIRNR" id="PIRNR001365"/>
    </source>
</evidence>
<dbReference type="Pfam" id="PF00701">
    <property type="entry name" value="DHDPS"/>
    <property type="match status" value="1"/>
</dbReference>
<dbReference type="Proteomes" id="UP001595593">
    <property type="component" value="Unassembled WGS sequence"/>
</dbReference>
<evidence type="ECO:0000313" key="3">
    <source>
        <dbReference type="EMBL" id="MFC3127257.1"/>
    </source>
</evidence>
<reference evidence="4" key="1">
    <citation type="journal article" date="2019" name="Int. J. Syst. Evol. Microbiol.">
        <title>The Global Catalogue of Microorganisms (GCM) 10K type strain sequencing project: providing services to taxonomists for standard genome sequencing and annotation.</title>
        <authorList>
            <consortium name="The Broad Institute Genomics Platform"/>
            <consortium name="The Broad Institute Genome Sequencing Center for Infectious Disease"/>
            <person name="Wu L."/>
            <person name="Ma J."/>
        </authorList>
    </citation>
    <scope>NUCLEOTIDE SEQUENCE [LARGE SCALE GENOMIC DNA]</scope>
    <source>
        <strain evidence="4">KCTC 52094</strain>
    </source>
</reference>
<dbReference type="InterPro" id="IPR002220">
    <property type="entry name" value="DapA-like"/>
</dbReference>
<evidence type="ECO:0000256" key="1">
    <source>
        <dbReference type="ARBA" id="ARBA00023239"/>
    </source>
</evidence>
<dbReference type="PANTHER" id="PTHR12128">
    <property type="entry name" value="DIHYDRODIPICOLINATE SYNTHASE"/>
    <property type="match status" value="1"/>
</dbReference>
<dbReference type="CDD" id="cd00408">
    <property type="entry name" value="DHDPS-like"/>
    <property type="match status" value="1"/>
</dbReference>
<comment type="caution">
    <text evidence="3">The sequence shown here is derived from an EMBL/GenBank/DDBJ whole genome shotgun (WGS) entry which is preliminary data.</text>
</comment>
<dbReference type="SUPFAM" id="SSF51569">
    <property type="entry name" value="Aldolase"/>
    <property type="match status" value="1"/>
</dbReference>
<accession>A0ABV7GAM5</accession>
<dbReference type="PRINTS" id="PR00146">
    <property type="entry name" value="DHPICSNTHASE"/>
</dbReference>
<keyword evidence="1 2" id="KW-0456">Lyase</keyword>
<evidence type="ECO:0000313" key="4">
    <source>
        <dbReference type="Proteomes" id="UP001595593"/>
    </source>
</evidence>
<dbReference type="InterPro" id="IPR013785">
    <property type="entry name" value="Aldolase_TIM"/>
</dbReference>